<dbReference type="Proteomes" id="UP001431783">
    <property type="component" value="Unassembled WGS sequence"/>
</dbReference>
<keyword evidence="2" id="KW-1185">Reference proteome</keyword>
<organism evidence="1 2">
    <name type="scientific">Henosepilachna vigintioctopunctata</name>
    <dbReference type="NCBI Taxonomy" id="420089"/>
    <lineage>
        <taxon>Eukaryota</taxon>
        <taxon>Metazoa</taxon>
        <taxon>Ecdysozoa</taxon>
        <taxon>Arthropoda</taxon>
        <taxon>Hexapoda</taxon>
        <taxon>Insecta</taxon>
        <taxon>Pterygota</taxon>
        <taxon>Neoptera</taxon>
        <taxon>Endopterygota</taxon>
        <taxon>Coleoptera</taxon>
        <taxon>Polyphaga</taxon>
        <taxon>Cucujiformia</taxon>
        <taxon>Coccinelloidea</taxon>
        <taxon>Coccinellidae</taxon>
        <taxon>Epilachninae</taxon>
        <taxon>Epilachnini</taxon>
        <taxon>Henosepilachna</taxon>
    </lineage>
</organism>
<comment type="caution">
    <text evidence="1">The sequence shown here is derived from an EMBL/GenBank/DDBJ whole genome shotgun (WGS) entry which is preliminary data.</text>
</comment>
<proteinExistence type="predicted"/>
<dbReference type="EMBL" id="JARQZJ010000007">
    <property type="protein sequence ID" value="KAK9871781.1"/>
    <property type="molecule type" value="Genomic_DNA"/>
</dbReference>
<evidence type="ECO:0000313" key="1">
    <source>
        <dbReference type="EMBL" id="KAK9871781.1"/>
    </source>
</evidence>
<reference evidence="1 2" key="1">
    <citation type="submission" date="2023-03" db="EMBL/GenBank/DDBJ databases">
        <title>Genome insight into feeding habits of ladybird beetles.</title>
        <authorList>
            <person name="Li H.-S."/>
            <person name="Huang Y.-H."/>
            <person name="Pang H."/>
        </authorList>
    </citation>
    <scope>NUCLEOTIDE SEQUENCE [LARGE SCALE GENOMIC DNA]</scope>
    <source>
        <strain evidence="1">SYSU_2023b</strain>
        <tissue evidence="1">Whole body</tissue>
    </source>
</reference>
<evidence type="ECO:0000313" key="2">
    <source>
        <dbReference type="Proteomes" id="UP001431783"/>
    </source>
</evidence>
<dbReference type="AlphaFoldDB" id="A0AAW1TKL0"/>
<accession>A0AAW1TKL0</accession>
<name>A0AAW1TKL0_9CUCU</name>
<sequence length="158" mass="18059">MHDTVGIIYQFTSGDRFDTLDDLYAITTSEPAISVNEKGPSRKRRRFYEISRDIRLYYSKPKINLQLLPVDSFTKVIDLCQGATEVAMDEDLLWIMSLSKLDCVPMWLGYNCLISTDRSEEQKIEYLPSINLSPTSYAVVNETLIMANEITENSNGSR</sequence>
<protein>
    <submittedName>
        <fullName evidence="1">Uncharacterized protein</fullName>
    </submittedName>
</protein>
<gene>
    <name evidence="1" type="ORF">WA026_014236</name>
</gene>